<reference evidence="2 3" key="1">
    <citation type="submission" date="2013-12" db="EMBL/GenBank/DDBJ databases">
        <authorList>
            <person name="Zelazny A."/>
            <person name="Olivier K."/>
            <person name="Holland S."/>
            <person name="Lenaerts A."/>
            <person name="Ordway D."/>
            <person name="DeGroote M.A."/>
            <person name="Parker T."/>
            <person name="Sizemore C."/>
            <person name="Tallon L.J."/>
            <person name="Sadzewicz L.K."/>
            <person name="Sengamalay N."/>
            <person name="Fraser C.M."/>
            <person name="Hine E."/>
            <person name="Shefchek K.A."/>
            <person name="Das S.P."/>
            <person name="Tettelin H."/>
        </authorList>
    </citation>
    <scope>NUCLEOTIDE SEQUENCE [LARGE SCALE GENOMIC DNA]</scope>
    <source>
        <strain evidence="2 3">1956</strain>
    </source>
</reference>
<dbReference type="Pfam" id="PF08031">
    <property type="entry name" value="BBE"/>
    <property type="match status" value="1"/>
</dbReference>
<dbReference type="InterPro" id="IPR012951">
    <property type="entry name" value="BBE"/>
</dbReference>
<sequence>MNYIEAGQSPARYFGPNLSRLSAVRQKYDPGRVMFSGLNY</sequence>
<dbReference type="EMBL" id="JAOG01000003">
    <property type="protein sequence ID" value="EUA54159.1"/>
    <property type="molecule type" value="Genomic_DNA"/>
</dbReference>
<accession>X8CDH4</accession>
<evidence type="ECO:0000259" key="1">
    <source>
        <dbReference type="Pfam" id="PF08031"/>
    </source>
</evidence>
<evidence type="ECO:0000313" key="2">
    <source>
        <dbReference type="EMBL" id="EUA54159.1"/>
    </source>
</evidence>
<proteinExistence type="predicted"/>
<comment type="caution">
    <text evidence="2">The sequence shown here is derived from an EMBL/GenBank/DDBJ whole genome shotgun (WGS) entry which is preliminary data.</text>
</comment>
<name>X8CDH4_MYCIT</name>
<organism evidence="2 3">
    <name type="scientific">Mycobacterium intracellulare 1956</name>
    <dbReference type="NCBI Taxonomy" id="1299331"/>
    <lineage>
        <taxon>Bacteria</taxon>
        <taxon>Bacillati</taxon>
        <taxon>Actinomycetota</taxon>
        <taxon>Actinomycetes</taxon>
        <taxon>Mycobacteriales</taxon>
        <taxon>Mycobacteriaceae</taxon>
        <taxon>Mycobacterium</taxon>
        <taxon>Mycobacterium avium complex (MAC)</taxon>
    </lineage>
</organism>
<dbReference type="GO" id="GO:0016491">
    <property type="term" value="F:oxidoreductase activity"/>
    <property type="evidence" value="ECO:0007669"/>
    <property type="project" value="InterPro"/>
</dbReference>
<dbReference type="PATRIC" id="fig|1299331.3.peg.5669"/>
<protein>
    <submittedName>
        <fullName evidence="2">Berberine and berberine like family protein</fullName>
    </submittedName>
</protein>
<evidence type="ECO:0000313" key="3">
    <source>
        <dbReference type="Proteomes" id="UP000020825"/>
    </source>
</evidence>
<dbReference type="Proteomes" id="UP000020825">
    <property type="component" value="Unassembled WGS sequence"/>
</dbReference>
<dbReference type="GO" id="GO:0050660">
    <property type="term" value="F:flavin adenine dinucleotide binding"/>
    <property type="evidence" value="ECO:0007669"/>
    <property type="project" value="InterPro"/>
</dbReference>
<gene>
    <name evidence="2" type="ORF">I550_5800</name>
</gene>
<dbReference type="AlphaFoldDB" id="X8CDH4"/>
<feature type="domain" description="Berberine/berberine-like" evidence="1">
    <location>
        <begin position="2"/>
        <end position="33"/>
    </location>
</feature>